<dbReference type="EMBL" id="KZ293676">
    <property type="protein sequence ID" value="PBK87878.1"/>
    <property type="molecule type" value="Genomic_DNA"/>
</dbReference>
<name>A0A2H3DAJ0_ARMGA</name>
<sequence length="551" mass="62143">MAFYPTSHPMPSPLAHPIIYHTPALCSRSPRFTISIVTILAIVVAVVAGLVFQVPSRRRMASDLESPAISQRHHYQQYCQGPSARYTEGYNLKYHSLLPNAAFKLERYSAAKEIPGSPDDEIVDEEVPTLDHCPSDGLPVNSGVDVVNGARRLEDERLEVKAVLEKLTASVSEATLLCTQDSLALDEERERRLCCSWRLFQIFVGKDLRMLYWYNFTQKELQPSPVANCSEQGADWQSEVAVEYEGSLRRSERRCLLQISSPIGLLMMKMYFPPRDRQQSLLGSALVPLKTKKRLPVPSRSKLKVACKHKRDPPLPHSGEDRSLCSYTEAPKDIHVKIRATQIVTNGKKNCLLVRQMMVFHEARPPTNPSRPPTVINKYLLAPRPQSHSSDPDRENIDPDLDLDSSSESDSPLISWNSIFGAISNGISAEMAWYTNPPVSESISTRRPICLLTSPRPPTSSSAVGLTRRARQTAQCTEEQKDRATLQPQHPHIVEDDDFLNLELSYEKDPLSTLREEDSGILDTCYEHILNRDLRDVGVKEYCERHLLLEP</sequence>
<evidence type="ECO:0000313" key="3">
    <source>
        <dbReference type="EMBL" id="PBK87878.1"/>
    </source>
</evidence>
<gene>
    <name evidence="3" type="ORF">ARMGADRAFT_1085209</name>
</gene>
<feature type="compositionally biased region" description="Basic residues" evidence="1">
    <location>
        <begin position="301"/>
        <end position="311"/>
    </location>
</feature>
<feature type="compositionally biased region" description="Acidic residues" evidence="1">
    <location>
        <begin position="398"/>
        <end position="407"/>
    </location>
</feature>
<dbReference type="AlphaFoldDB" id="A0A2H3DAJ0"/>
<feature type="region of interest" description="Disordered" evidence="1">
    <location>
        <begin position="383"/>
        <end position="411"/>
    </location>
</feature>
<dbReference type="Proteomes" id="UP000217790">
    <property type="component" value="Unassembled WGS sequence"/>
</dbReference>
<protein>
    <submittedName>
        <fullName evidence="3">Uncharacterized protein</fullName>
    </submittedName>
</protein>
<evidence type="ECO:0000256" key="2">
    <source>
        <dbReference type="SAM" id="Phobius"/>
    </source>
</evidence>
<keyword evidence="2" id="KW-1133">Transmembrane helix</keyword>
<organism evidence="3 4">
    <name type="scientific">Armillaria gallica</name>
    <name type="common">Bulbous honey fungus</name>
    <name type="synonym">Armillaria bulbosa</name>
    <dbReference type="NCBI Taxonomy" id="47427"/>
    <lineage>
        <taxon>Eukaryota</taxon>
        <taxon>Fungi</taxon>
        <taxon>Dikarya</taxon>
        <taxon>Basidiomycota</taxon>
        <taxon>Agaricomycotina</taxon>
        <taxon>Agaricomycetes</taxon>
        <taxon>Agaricomycetidae</taxon>
        <taxon>Agaricales</taxon>
        <taxon>Marasmiineae</taxon>
        <taxon>Physalacriaceae</taxon>
        <taxon>Armillaria</taxon>
    </lineage>
</organism>
<keyword evidence="2" id="KW-0472">Membrane</keyword>
<dbReference type="OrthoDB" id="10683037at2759"/>
<feature type="compositionally biased region" description="Basic and acidic residues" evidence="1">
    <location>
        <begin position="312"/>
        <end position="323"/>
    </location>
</feature>
<keyword evidence="4" id="KW-1185">Reference proteome</keyword>
<evidence type="ECO:0000313" key="4">
    <source>
        <dbReference type="Proteomes" id="UP000217790"/>
    </source>
</evidence>
<feature type="transmembrane region" description="Helical" evidence="2">
    <location>
        <begin position="32"/>
        <end position="52"/>
    </location>
</feature>
<dbReference type="OMA" id="DSPLISW"/>
<keyword evidence="2" id="KW-0812">Transmembrane</keyword>
<feature type="region of interest" description="Disordered" evidence="1">
    <location>
        <begin position="301"/>
        <end position="324"/>
    </location>
</feature>
<dbReference type="InParanoid" id="A0A2H3DAJ0"/>
<evidence type="ECO:0000256" key="1">
    <source>
        <dbReference type="SAM" id="MobiDB-lite"/>
    </source>
</evidence>
<accession>A0A2H3DAJ0</accession>
<reference evidence="4" key="1">
    <citation type="journal article" date="2017" name="Nat. Ecol. Evol.">
        <title>Genome expansion and lineage-specific genetic innovations in the forest pathogenic fungi Armillaria.</title>
        <authorList>
            <person name="Sipos G."/>
            <person name="Prasanna A.N."/>
            <person name="Walter M.C."/>
            <person name="O'Connor E."/>
            <person name="Balint B."/>
            <person name="Krizsan K."/>
            <person name="Kiss B."/>
            <person name="Hess J."/>
            <person name="Varga T."/>
            <person name="Slot J."/>
            <person name="Riley R."/>
            <person name="Boka B."/>
            <person name="Rigling D."/>
            <person name="Barry K."/>
            <person name="Lee J."/>
            <person name="Mihaltcheva S."/>
            <person name="LaButti K."/>
            <person name="Lipzen A."/>
            <person name="Waldron R."/>
            <person name="Moloney N.M."/>
            <person name="Sperisen C."/>
            <person name="Kredics L."/>
            <person name="Vagvoelgyi C."/>
            <person name="Patrignani A."/>
            <person name="Fitzpatrick D."/>
            <person name="Nagy I."/>
            <person name="Doyle S."/>
            <person name="Anderson J.B."/>
            <person name="Grigoriev I.V."/>
            <person name="Gueldener U."/>
            <person name="Muensterkoetter M."/>
            <person name="Nagy L.G."/>
        </authorList>
    </citation>
    <scope>NUCLEOTIDE SEQUENCE [LARGE SCALE GENOMIC DNA]</scope>
    <source>
        <strain evidence="4">Ar21-2</strain>
    </source>
</reference>
<proteinExistence type="predicted"/>